<dbReference type="InParanoid" id="A0A6P7G8Q6"/>
<evidence type="ECO:0000256" key="2">
    <source>
        <dbReference type="ARBA" id="ARBA00019581"/>
    </source>
</evidence>
<proteinExistence type="inferred from homology"/>
<dbReference type="Pfam" id="PF15753">
    <property type="entry name" value="BLOC1S3"/>
    <property type="match status" value="1"/>
</dbReference>
<protein>
    <recommendedName>
        <fullName evidence="2">Biogenesis of lysosome-related organelles complex 1 subunit 3</fullName>
    </recommendedName>
</protein>
<dbReference type="Proteomes" id="UP001652700">
    <property type="component" value="Unplaced"/>
</dbReference>
<dbReference type="InterPro" id="IPR017245">
    <property type="entry name" value="BLOC-1_complex_su-3"/>
</dbReference>
<accession>A0A6P7G8Q6</accession>
<evidence type="ECO:0000313" key="3">
    <source>
        <dbReference type="EnsemblMetazoa" id="XP_050498774.1"/>
    </source>
</evidence>
<organism evidence="5">
    <name type="scientific">Diabrotica virgifera virgifera</name>
    <name type="common">western corn rootworm</name>
    <dbReference type="NCBI Taxonomy" id="50390"/>
    <lineage>
        <taxon>Eukaryota</taxon>
        <taxon>Metazoa</taxon>
        <taxon>Ecdysozoa</taxon>
        <taxon>Arthropoda</taxon>
        <taxon>Hexapoda</taxon>
        <taxon>Insecta</taxon>
        <taxon>Pterygota</taxon>
        <taxon>Neoptera</taxon>
        <taxon>Endopterygota</taxon>
        <taxon>Coleoptera</taxon>
        <taxon>Polyphaga</taxon>
        <taxon>Cucujiformia</taxon>
        <taxon>Chrysomeloidea</taxon>
        <taxon>Chrysomelidae</taxon>
        <taxon>Galerucinae</taxon>
        <taxon>Diabroticina</taxon>
        <taxon>Diabroticites</taxon>
        <taxon>Diabrotica</taxon>
    </lineage>
</organism>
<comment type="similarity">
    <text evidence="1">Belongs to the BLOC1S3 family.</text>
</comment>
<dbReference type="OrthoDB" id="5984572at2759"/>
<dbReference type="PANTHER" id="PTHR31974:SF2">
    <property type="entry name" value="BIOGENESIS OF LYSOSOME-RELATED ORGANELLES COMPLEX 1 SUBUNIT 3"/>
    <property type="match status" value="1"/>
</dbReference>
<gene>
    <name evidence="5" type="primary">LOC114339060</name>
</gene>
<dbReference type="EnsemblMetazoa" id="XM_050642817.1">
    <property type="protein sequence ID" value="XP_050498774.1"/>
    <property type="gene ID" value="LOC126879631"/>
</dbReference>
<evidence type="ECO:0000256" key="1">
    <source>
        <dbReference type="ARBA" id="ARBA00008942"/>
    </source>
</evidence>
<dbReference type="RefSeq" id="XP_028145489.1">
    <property type="nucleotide sequence ID" value="XM_028289688.1"/>
</dbReference>
<sequence length="159" mass="17711">MNKSVVITGEASETDSEDEIQNNTLKAMTKTVQGAVITGEDSESDTEIDNSVASATSALNQKELLEVNESKCNSLFHQKLREYNEQLNHSFETHCQNTVHEASKNLNVIDQHLLRSQITMQNAVTSLKTLSINSLSIKSKLHSLLSSKFLTNVTLNRYK</sequence>
<dbReference type="GO" id="GO:0031083">
    <property type="term" value="C:BLOC-1 complex"/>
    <property type="evidence" value="ECO:0007669"/>
    <property type="project" value="TreeGrafter"/>
</dbReference>
<evidence type="ECO:0000313" key="4">
    <source>
        <dbReference type="Proteomes" id="UP001652700"/>
    </source>
</evidence>
<name>A0A6P7G8Q6_DIAVI</name>
<keyword evidence="4" id="KW-1185">Reference proteome</keyword>
<dbReference type="AlphaFoldDB" id="A0A6P7G8Q6"/>
<evidence type="ECO:0000313" key="5">
    <source>
        <dbReference type="RefSeq" id="XP_028145489.1"/>
    </source>
</evidence>
<dbReference type="PANTHER" id="PTHR31974">
    <property type="entry name" value="BIOGENESIS OF LYSOSOME-RELATED ORGANELLES COMPLEX 1 SUBUNIT 3"/>
    <property type="match status" value="1"/>
</dbReference>
<reference evidence="5" key="1">
    <citation type="submission" date="2025-04" db="UniProtKB">
        <authorList>
            <consortium name="RefSeq"/>
        </authorList>
    </citation>
    <scope>IDENTIFICATION</scope>
    <source>
        <tissue evidence="5">Whole insect</tissue>
    </source>
</reference>
<reference evidence="3" key="2">
    <citation type="submission" date="2025-05" db="UniProtKB">
        <authorList>
            <consortium name="EnsemblMetazoa"/>
        </authorList>
    </citation>
    <scope>IDENTIFICATION</scope>
</reference>